<dbReference type="STRING" id="1795632.TH606_04055"/>
<proteinExistence type="predicted"/>
<comment type="caution">
    <text evidence="2">The sequence shown here is derived from an EMBL/GenBank/DDBJ whole genome shotgun (WGS) entry which is preliminary data.</text>
</comment>
<protein>
    <submittedName>
        <fullName evidence="2">Cupin</fullName>
    </submittedName>
</protein>
<accession>A0A177E7U7</accession>
<evidence type="ECO:0000313" key="3">
    <source>
        <dbReference type="Proteomes" id="UP000076964"/>
    </source>
</evidence>
<organism evidence="2 3">
    <name type="scientific">Thermodesulfatator autotrophicus</name>
    <dbReference type="NCBI Taxonomy" id="1795632"/>
    <lineage>
        <taxon>Bacteria</taxon>
        <taxon>Pseudomonadati</taxon>
        <taxon>Thermodesulfobacteriota</taxon>
        <taxon>Thermodesulfobacteria</taxon>
        <taxon>Thermodesulfobacteriales</taxon>
        <taxon>Thermodesulfatatoraceae</taxon>
        <taxon>Thermodesulfatator</taxon>
    </lineage>
</organism>
<gene>
    <name evidence="2" type="ORF">TH606_04055</name>
</gene>
<evidence type="ECO:0000313" key="2">
    <source>
        <dbReference type="EMBL" id="OAG28017.1"/>
    </source>
</evidence>
<name>A0A177E7U7_9BACT</name>
<dbReference type="Proteomes" id="UP000076964">
    <property type="component" value="Unassembled WGS sequence"/>
</dbReference>
<dbReference type="RefSeq" id="WP_068541508.1">
    <property type="nucleotide sequence ID" value="NZ_LSFI01000015.1"/>
</dbReference>
<keyword evidence="3" id="KW-1185">Reference proteome</keyword>
<feature type="domain" description="Cupin type-2" evidence="1">
    <location>
        <begin position="33"/>
        <end position="98"/>
    </location>
</feature>
<dbReference type="OrthoDB" id="9796319at2"/>
<dbReference type="AlphaFoldDB" id="A0A177E7U7"/>
<dbReference type="Gene3D" id="2.60.120.10">
    <property type="entry name" value="Jelly Rolls"/>
    <property type="match status" value="1"/>
</dbReference>
<dbReference type="InterPro" id="IPR013096">
    <property type="entry name" value="Cupin_2"/>
</dbReference>
<dbReference type="InterPro" id="IPR011051">
    <property type="entry name" value="RmlC_Cupin_sf"/>
</dbReference>
<dbReference type="EMBL" id="LSFI01000015">
    <property type="protein sequence ID" value="OAG28017.1"/>
    <property type="molecule type" value="Genomic_DNA"/>
</dbReference>
<dbReference type="SUPFAM" id="SSF51182">
    <property type="entry name" value="RmlC-like cupins"/>
    <property type="match status" value="1"/>
</dbReference>
<evidence type="ECO:0000259" key="1">
    <source>
        <dbReference type="Pfam" id="PF07883"/>
    </source>
</evidence>
<reference evidence="2 3" key="1">
    <citation type="submission" date="2016-02" db="EMBL/GenBank/DDBJ databases">
        <title>Draft genome sequence of Thermodesulfatator sp. S606.</title>
        <authorList>
            <person name="Lai Q."/>
            <person name="Cao J."/>
            <person name="Dupont S."/>
            <person name="Shao Z."/>
            <person name="Jebbar M."/>
            <person name="Alain K."/>
        </authorList>
    </citation>
    <scope>NUCLEOTIDE SEQUENCE [LARGE SCALE GENOMIC DNA]</scope>
    <source>
        <strain evidence="2 3">S606</strain>
    </source>
</reference>
<sequence length="104" mass="11671">MKVFKLDETRIFEKDLNKFLVHDSPYFRIINFNIKAGKVFPVHSHPVEGELSIVVLEGEGFFLGDEGSKTPAKPGDIFICSIDEPHGMEAKTDMRILVTIAPPL</sequence>
<dbReference type="Pfam" id="PF07883">
    <property type="entry name" value="Cupin_2"/>
    <property type="match status" value="1"/>
</dbReference>
<dbReference type="InterPro" id="IPR014710">
    <property type="entry name" value="RmlC-like_jellyroll"/>
</dbReference>